<reference evidence="2" key="1">
    <citation type="submission" date="2016-06" db="EMBL/GenBank/DDBJ databases">
        <title>NZP2037 Pacbio-Illumina hybrid assembly.</title>
        <authorList>
            <person name="Ramsay J.P."/>
        </authorList>
    </citation>
    <scope>NUCLEOTIDE SEQUENCE [LARGE SCALE GENOMIC DNA]</scope>
    <source>
        <strain evidence="2">R7ANS::ICEMlSym2042</strain>
    </source>
</reference>
<accession>A0A1A5JY11</accession>
<sequence length="140" mass="15364">MMAEMAVAMPLMLAGEQGMFHLPSADEVRTQPISRAGNEANWPFSVDDGILACVWSGGQKVVMFVENRPSDLDEDDPFDPRRVIVTTDPMQLTIGNMAYRDLFRPAASVEERIRLVAPFAAMGQKLCDQPSGARVGHGEL</sequence>
<dbReference type="OrthoDB" id="8074550at2"/>
<dbReference type="GeneID" id="66682165"/>
<name>A0A1A5JY11_RHILI</name>
<evidence type="ECO:0000313" key="2">
    <source>
        <dbReference type="Proteomes" id="UP000093748"/>
    </source>
</evidence>
<gene>
    <name evidence="1" type="ORF">BAE39_09870</name>
</gene>
<protein>
    <submittedName>
        <fullName evidence="1">Uncharacterized protein</fullName>
    </submittedName>
</protein>
<comment type="caution">
    <text evidence="1">The sequence shown here is derived from an EMBL/GenBank/DDBJ whole genome shotgun (WGS) entry which is preliminary data.</text>
</comment>
<dbReference type="EMBL" id="LZTJ01000001">
    <property type="protein sequence ID" value="OBP84070.1"/>
    <property type="molecule type" value="Genomic_DNA"/>
</dbReference>
<dbReference type="RefSeq" id="WP_032933751.1">
    <property type="nucleotide sequence ID" value="NZ_LZTH01000001.1"/>
</dbReference>
<proteinExistence type="predicted"/>
<dbReference type="Proteomes" id="UP000093748">
    <property type="component" value="Unassembled WGS sequence"/>
</dbReference>
<organism evidence="1 2">
    <name type="scientific">Rhizobium loti</name>
    <name type="common">Mesorhizobium loti</name>
    <dbReference type="NCBI Taxonomy" id="381"/>
    <lineage>
        <taxon>Bacteria</taxon>
        <taxon>Pseudomonadati</taxon>
        <taxon>Pseudomonadota</taxon>
        <taxon>Alphaproteobacteria</taxon>
        <taxon>Hyphomicrobiales</taxon>
        <taxon>Phyllobacteriaceae</taxon>
        <taxon>Mesorhizobium</taxon>
    </lineage>
</organism>
<dbReference type="AlphaFoldDB" id="A0A1A5JY11"/>
<evidence type="ECO:0000313" key="1">
    <source>
        <dbReference type="EMBL" id="OBP84070.1"/>
    </source>
</evidence>